<evidence type="ECO:0000313" key="3">
    <source>
        <dbReference type="EMBL" id="GBG88290.1"/>
    </source>
</evidence>
<dbReference type="AlphaFoldDB" id="A0A388M146"/>
<reference evidence="3 4" key="1">
    <citation type="journal article" date="2018" name="Cell">
        <title>The Chara Genome: Secondary Complexity and Implications for Plant Terrestrialization.</title>
        <authorList>
            <person name="Nishiyama T."/>
            <person name="Sakayama H."/>
            <person name="Vries J.D."/>
            <person name="Buschmann H."/>
            <person name="Saint-Marcoux D."/>
            <person name="Ullrich K.K."/>
            <person name="Haas F.B."/>
            <person name="Vanderstraeten L."/>
            <person name="Becker D."/>
            <person name="Lang D."/>
            <person name="Vosolsobe S."/>
            <person name="Rombauts S."/>
            <person name="Wilhelmsson P.K.I."/>
            <person name="Janitza P."/>
            <person name="Kern R."/>
            <person name="Heyl A."/>
            <person name="Rumpler F."/>
            <person name="Villalobos L.I.A.C."/>
            <person name="Clay J.M."/>
            <person name="Skokan R."/>
            <person name="Toyoda A."/>
            <person name="Suzuki Y."/>
            <person name="Kagoshima H."/>
            <person name="Schijlen E."/>
            <person name="Tajeshwar N."/>
            <person name="Catarino B."/>
            <person name="Hetherington A.J."/>
            <person name="Saltykova A."/>
            <person name="Bonnot C."/>
            <person name="Breuninger H."/>
            <person name="Symeonidi A."/>
            <person name="Radhakrishnan G.V."/>
            <person name="Van Nieuwerburgh F."/>
            <person name="Deforce D."/>
            <person name="Chang C."/>
            <person name="Karol K.G."/>
            <person name="Hedrich R."/>
            <person name="Ulvskov P."/>
            <person name="Glockner G."/>
            <person name="Delwiche C.F."/>
            <person name="Petrasek J."/>
            <person name="Van de Peer Y."/>
            <person name="Friml J."/>
            <person name="Beilby M."/>
            <person name="Dolan L."/>
            <person name="Kohara Y."/>
            <person name="Sugano S."/>
            <person name="Fujiyama A."/>
            <person name="Delaux P.-M."/>
            <person name="Quint M."/>
            <person name="TheiBen G."/>
            <person name="Hagemann M."/>
            <person name="Harholt J."/>
            <person name="Dunand C."/>
            <person name="Zachgo S."/>
            <person name="Langdale J."/>
            <person name="Maumus F."/>
            <person name="Straeten D.V.D."/>
            <person name="Gould S.B."/>
            <person name="Rensing S.A."/>
        </authorList>
    </citation>
    <scope>NUCLEOTIDE SEQUENCE [LARGE SCALE GENOMIC DNA]</scope>
    <source>
        <strain evidence="3 4">S276</strain>
    </source>
</reference>
<dbReference type="Proteomes" id="UP000265515">
    <property type="component" value="Unassembled WGS sequence"/>
</dbReference>
<proteinExistence type="predicted"/>
<feature type="compositionally biased region" description="Low complexity" evidence="1">
    <location>
        <begin position="584"/>
        <end position="595"/>
    </location>
</feature>
<feature type="compositionally biased region" description="Basic and acidic residues" evidence="1">
    <location>
        <begin position="609"/>
        <end position="625"/>
    </location>
</feature>
<feature type="compositionally biased region" description="Acidic residues" evidence="1">
    <location>
        <begin position="596"/>
        <end position="608"/>
    </location>
</feature>
<dbReference type="EMBL" id="BFEA01000662">
    <property type="protein sequence ID" value="GBG88290.1"/>
    <property type="molecule type" value="Genomic_DNA"/>
</dbReference>
<dbReference type="SMART" id="SM00464">
    <property type="entry name" value="LON"/>
    <property type="match status" value="1"/>
</dbReference>
<dbReference type="PANTHER" id="PTHR46732:SF8">
    <property type="entry name" value="ATP-DEPENDENT PROTEASE LA (LON) DOMAIN PROTEIN"/>
    <property type="match status" value="1"/>
</dbReference>
<dbReference type="InterPro" id="IPR015947">
    <property type="entry name" value="PUA-like_sf"/>
</dbReference>
<feature type="compositionally biased region" description="Basic and acidic residues" evidence="1">
    <location>
        <begin position="886"/>
        <end position="898"/>
    </location>
</feature>
<evidence type="ECO:0000256" key="1">
    <source>
        <dbReference type="SAM" id="MobiDB-lite"/>
    </source>
</evidence>
<feature type="compositionally biased region" description="Gly residues" evidence="1">
    <location>
        <begin position="470"/>
        <end position="485"/>
    </location>
</feature>
<feature type="region of interest" description="Disordered" evidence="1">
    <location>
        <begin position="343"/>
        <end position="368"/>
    </location>
</feature>
<dbReference type="InterPro" id="IPR003111">
    <property type="entry name" value="Lon_prtase_N"/>
</dbReference>
<dbReference type="Pfam" id="PF02190">
    <property type="entry name" value="LON_substr_bdg"/>
    <property type="match status" value="1"/>
</dbReference>
<keyword evidence="4" id="KW-1185">Reference proteome</keyword>
<gene>
    <name evidence="3" type="ORF">CBR_g46856</name>
</gene>
<dbReference type="SUPFAM" id="SSF88697">
    <property type="entry name" value="PUA domain-like"/>
    <property type="match status" value="1"/>
</dbReference>
<feature type="domain" description="Lon N-terminal" evidence="2">
    <location>
        <begin position="716"/>
        <end position="964"/>
    </location>
</feature>
<sequence>MATTGPTLCRGWMLPVTVVTARSQCGDRCHGRAWRFVSAEAAAAAAAGWWSRAGHRPVTSGGGQASQSVAMVTASTHTCAKQLLQRGGGDATCSLVVLNNFAVAWTETRRLSRNRSAAGWARRSGGALNLNLNLNLNVLGGSLPPVFGQRCKCAAAAAAHSRSGRLERGHPLGHYEACSSCASCSSFGSRQIGSHLQVNGYDVDLSGVNCNQQAFSSSRENMRWRFGHQLGRRGGGRCHFAEAMAMGARCATRRRRGLCCDNSVAGARGWSPTSQGLTRRPLGTPTPVCECCDVRILNSDELGEGKIYGNGNGDEGRRWQECQRRVRRRRWRTSTTARVKIGRRSNPRPCRGIGVGGGGGGGGGGGEGEGTAALGDRYIDTIRARMHRVHAGKSVGVFENRSMAGYHRRWRAAGASLERRRWRDWVGNIWRWEISPGVRNAPGQQAQTQIRCLPRPSDSSGFEEAVPVRGEGGGGEGGGGGGAGGEEGDAGNAVQGWGDAAADKDQASFNLSSSTSSSASSSSFSHSSFSPPSFSPSSFSPSSFSPSSSSSSHSSDSYRNGKEEEDLEGWDCNDVKKAKSMEVSSASSASSSGSDDGYEREQEVEDEEEKRLGKHLDDAEKRRQSSEMGSALPPPSPFSAFADVWREQAEADGGAAEEETDREKRGDSDNEGLLSGWDGLFPPPDLLRVGGGGGGGRSAVKAAADAVAGEEENQFVIPILPLGKVKFPTEPIPLQLFEPRYRFMFKMINLSKSKRFGVVWADRSSATMESVGVLCHLTQFYRVPQNGRILVNALAVCRFRVKAVIFDKPFITAEVVPTYDTDGDGLAEMAETAVVERRVWQCMQDVRRLAGKLYGHLGSLAREEVFSQEVLTWRPATEEDEDDGESLGKEGEREREIEGGGWRRRSKRVMDHEGRWVNERRRSEWFSFAVARSLIDIPLDQQQSLLDMTSTRDRLRACEEVLSDGCKYLAARSSLMDIFSR</sequence>
<feature type="region of interest" description="Disordered" evidence="1">
    <location>
        <begin position="510"/>
        <end position="681"/>
    </location>
</feature>
<dbReference type="InterPro" id="IPR046336">
    <property type="entry name" value="Lon_prtase_N_sf"/>
</dbReference>
<feature type="compositionally biased region" description="Gly residues" evidence="1">
    <location>
        <begin position="353"/>
        <end position="368"/>
    </location>
</feature>
<protein>
    <recommendedName>
        <fullName evidence="2">Lon N-terminal domain-containing protein</fullName>
    </recommendedName>
</protein>
<evidence type="ECO:0000313" key="4">
    <source>
        <dbReference type="Proteomes" id="UP000265515"/>
    </source>
</evidence>
<dbReference type="PANTHER" id="PTHR46732">
    <property type="entry name" value="ATP-DEPENDENT PROTEASE LA (LON) DOMAIN PROTEIN"/>
    <property type="match status" value="1"/>
</dbReference>
<accession>A0A388M146</accession>
<feature type="region of interest" description="Disordered" evidence="1">
    <location>
        <begin position="454"/>
        <end position="496"/>
    </location>
</feature>
<organism evidence="3 4">
    <name type="scientific">Chara braunii</name>
    <name type="common">Braun's stonewort</name>
    <dbReference type="NCBI Taxonomy" id="69332"/>
    <lineage>
        <taxon>Eukaryota</taxon>
        <taxon>Viridiplantae</taxon>
        <taxon>Streptophyta</taxon>
        <taxon>Charophyceae</taxon>
        <taxon>Charales</taxon>
        <taxon>Characeae</taxon>
        <taxon>Chara</taxon>
    </lineage>
</organism>
<feature type="compositionally biased region" description="Low complexity" evidence="1">
    <location>
        <begin position="512"/>
        <end position="557"/>
    </location>
</feature>
<dbReference type="Gene3D" id="2.30.130.40">
    <property type="entry name" value="LON domain-like"/>
    <property type="match status" value="1"/>
</dbReference>
<dbReference type="OrthoDB" id="264917at2759"/>
<comment type="caution">
    <text evidence="3">The sequence shown here is derived from an EMBL/GenBank/DDBJ whole genome shotgun (WGS) entry which is preliminary data.</text>
</comment>
<name>A0A388M146_CHABU</name>
<feature type="region of interest" description="Disordered" evidence="1">
    <location>
        <begin position="877"/>
        <end position="900"/>
    </location>
</feature>
<dbReference type="Gramene" id="GBG88290">
    <property type="protein sequence ID" value="GBG88290"/>
    <property type="gene ID" value="CBR_g46856"/>
</dbReference>
<evidence type="ECO:0000259" key="2">
    <source>
        <dbReference type="SMART" id="SM00464"/>
    </source>
</evidence>
<dbReference type="STRING" id="69332.A0A388M146"/>